<reference evidence="8" key="1">
    <citation type="submission" date="2020-10" db="EMBL/GenBank/DDBJ databases">
        <title>Taxonomic study of unclassified bacteria belonging to the class Ktedonobacteria.</title>
        <authorList>
            <person name="Yabe S."/>
            <person name="Wang C.M."/>
            <person name="Zheng Y."/>
            <person name="Sakai Y."/>
            <person name="Cavaletti L."/>
            <person name="Monciardini P."/>
            <person name="Donadio S."/>
        </authorList>
    </citation>
    <scope>NUCLEOTIDE SEQUENCE</scope>
    <source>
        <strain evidence="8">ID150040</strain>
    </source>
</reference>
<feature type="transmembrane region" description="Helical" evidence="6">
    <location>
        <begin position="220"/>
        <end position="240"/>
    </location>
</feature>
<feature type="transmembrane region" description="Helical" evidence="6">
    <location>
        <begin position="94"/>
        <end position="111"/>
    </location>
</feature>
<dbReference type="GO" id="GO:0005886">
    <property type="term" value="C:plasma membrane"/>
    <property type="evidence" value="ECO:0007669"/>
    <property type="project" value="UniProtKB-SubCell"/>
</dbReference>
<evidence type="ECO:0000256" key="3">
    <source>
        <dbReference type="ARBA" id="ARBA00022692"/>
    </source>
</evidence>
<dbReference type="AlphaFoldDB" id="A0A8J3J544"/>
<keyword evidence="5 6" id="KW-0472">Membrane</keyword>
<feature type="transmembrane region" description="Helical" evidence="6">
    <location>
        <begin position="289"/>
        <end position="307"/>
    </location>
</feature>
<dbReference type="Pfam" id="PF07690">
    <property type="entry name" value="MFS_1"/>
    <property type="match status" value="1"/>
</dbReference>
<feature type="transmembrane region" description="Helical" evidence="6">
    <location>
        <begin position="356"/>
        <end position="376"/>
    </location>
</feature>
<comment type="subcellular location">
    <subcellularLocation>
        <location evidence="1">Cell membrane</location>
        <topology evidence="1">Multi-pass membrane protein</topology>
    </subcellularLocation>
</comment>
<protein>
    <submittedName>
        <fullName evidence="8">MFS transporter</fullName>
    </submittedName>
</protein>
<evidence type="ECO:0000256" key="6">
    <source>
        <dbReference type="SAM" id="Phobius"/>
    </source>
</evidence>
<feature type="transmembrane region" description="Helical" evidence="6">
    <location>
        <begin position="260"/>
        <end position="282"/>
    </location>
</feature>
<dbReference type="GO" id="GO:0022857">
    <property type="term" value="F:transmembrane transporter activity"/>
    <property type="evidence" value="ECO:0007669"/>
    <property type="project" value="InterPro"/>
</dbReference>
<organism evidence="8 9">
    <name type="scientific">Reticulibacter mediterranei</name>
    <dbReference type="NCBI Taxonomy" id="2778369"/>
    <lineage>
        <taxon>Bacteria</taxon>
        <taxon>Bacillati</taxon>
        <taxon>Chloroflexota</taxon>
        <taxon>Ktedonobacteria</taxon>
        <taxon>Ktedonobacterales</taxon>
        <taxon>Reticulibacteraceae</taxon>
        <taxon>Reticulibacter</taxon>
    </lineage>
</organism>
<feature type="transmembrane region" description="Helical" evidence="6">
    <location>
        <begin position="63"/>
        <end position="82"/>
    </location>
</feature>
<dbReference type="InterPro" id="IPR050189">
    <property type="entry name" value="MFS_Efflux_Transporters"/>
</dbReference>
<evidence type="ECO:0000256" key="1">
    <source>
        <dbReference type="ARBA" id="ARBA00004651"/>
    </source>
</evidence>
<feature type="transmembrane region" description="Helical" evidence="6">
    <location>
        <begin position="382"/>
        <end position="403"/>
    </location>
</feature>
<dbReference type="PANTHER" id="PTHR43124">
    <property type="entry name" value="PURINE EFFLUX PUMP PBUE"/>
    <property type="match status" value="1"/>
</dbReference>
<evidence type="ECO:0000313" key="8">
    <source>
        <dbReference type="EMBL" id="GHP00882.1"/>
    </source>
</evidence>
<keyword evidence="9" id="KW-1185">Reference proteome</keyword>
<feature type="transmembrane region" description="Helical" evidence="6">
    <location>
        <begin position="313"/>
        <end position="335"/>
    </location>
</feature>
<dbReference type="InterPro" id="IPR036259">
    <property type="entry name" value="MFS_trans_sf"/>
</dbReference>
<keyword evidence="3 6" id="KW-0812">Transmembrane</keyword>
<comment type="caution">
    <text evidence="8">The sequence shown here is derived from an EMBL/GenBank/DDBJ whole genome shotgun (WGS) entry which is preliminary data.</text>
</comment>
<dbReference type="PANTHER" id="PTHR43124:SF3">
    <property type="entry name" value="CHLORAMPHENICOL EFFLUX PUMP RV0191"/>
    <property type="match status" value="1"/>
</dbReference>
<name>A0A8J3J544_9CHLR</name>
<feature type="transmembrane region" description="Helical" evidence="6">
    <location>
        <begin position="149"/>
        <end position="169"/>
    </location>
</feature>
<dbReference type="Gene3D" id="1.20.1250.20">
    <property type="entry name" value="MFS general substrate transporter like domains"/>
    <property type="match status" value="2"/>
</dbReference>
<keyword evidence="4 6" id="KW-1133">Transmembrane helix</keyword>
<evidence type="ECO:0000256" key="5">
    <source>
        <dbReference type="ARBA" id="ARBA00023136"/>
    </source>
</evidence>
<dbReference type="PROSITE" id="PS50850">
    <property type="entry name" value="MFS"/>
    <property type="match status" value="1"/>
</dbReference>
<sequence length="428" mass="44592">MLDRLGLPVGNVDIHLASIQAKSLLILRLGAVLLAAIVISQNFTNYGSIVHDMAADLQTNEAGMGLLSLFLYAMIGVSYLLGGTLSDRFGPQRVLAHALLIVGLGNCLLGLYPTLSWVLLCRAVVGGAAGTAIVAASQTASRMGPQAPLWQGLFGGGMQLGAALGIFLTPRMEVVQKWENAFLLWGCLAILAGVSWSCLQFLPLPSLPSTQTRALLRRRVGILGTLGLVHLGTLGLGQALAPWLPTYFMRDQGMPMDQAILLGALTLLIGMMTRPLGGWLLAHGVASSQLILVGTALATSGLSMLVGSGRASLLWLAIIGLILFSIGTTLPYAGVFQQASYEGQITAWRPATAQGIVSLLSSPGSAGGPALIGILLSQGGGFALSFTCFTLISLVSLFIALFASSVLPAMPSLAASTLPPHVSRKERS</sequence>
<dbReference type="Proteomes" id="UP000597444">
    <property type="component" value="Unassembled WGS sequence"/>
</dbReference>
<evidence type="ECO:0000256" key="4">
    <source>
        <dbReference type="ARBA" id="ARBA00022989"/>
    </source>
</evidence>
<proteinExistence type="predicted"/>
<accession>A0A8J3J544</accession>
<dbReference type="InterPro" id="IPR011701">
    <property type="entry name" value="MFS"/>
</dbReference>
<dbReference type="EMBL" id="BNJK01000003">
    <property type="protein sequence ID" value="GHP00882.1"/>
    <property type="molecule type" value="Genomic_DNA"/>
</dbReference>
<feature type="domain" description="Major facilitator superfamily (MFS) profile" evidence="7">
    <location>
        <begin position="28"/>
        <end position="411"/>
    </location>
</feature>
<feature type="transmembrane region" description="Helical" evidence="6">
    <location>
        <begin position="25"/>
        <end position="43"/>
    </location>
</feature>
<feature type="transmembrane region" description="Helical" evidence="6">
    <location>
        <begin position="181"/>
        <end position="199"/>
    </location>
</feature>
<dbReference type="SUPFAM" id="SSF103473">
    <property type="entry name" value="MFS general substrate transporter"/>
    <property type="match status" value="1"/>
</dbReference>
<evidence type="ECO:0000259" key="7">
    <source>
        <dbReference type="PROSITE" id="PS50850"/>
    </source>
</evidence>
<gene>
    <name evidence="8" type="ORF">KSF_109290</name>
</gene>
<evidence type="ECO:0000256" key="2">
    <source>
        <dbReference type="ARBA" id="ARBA00022475"/>
    </source>
</evidence>
<keyword evidence="2" id="KW-1003">Cell membrane</keyword>
<evidence type="ECO:0000313" key="9">
    <source>
        <dbReference type="Proteomes" id="UP000597444"/>
    </source>
</evidence>
<dbReference type="InterPro" id="IPR020846">
    <property type="entry name" value="MFS_dom"/>
</dbReference>